<feature type="transmembrane region" description="Helical" evidence="10">
    <location>
        <begin position="36"/>
        <end position="58"/>
    </location>
</feature>
<feature type="transmembrane region" description="Helical" evidence="10">
    <location>
        <begin position="185"/>
        <end position="204"/>
    </location>
</feature>
<feature type="transmembrane region" description="Helical" evidence="10">
    <location>
        <begin position="951"/>
        <end position="973"/>
    </location>
</feature>
<evidence type="ECO:0000256" key="5">
    <source>
        <dbReference type="ARBA" id="ARBA00022725"/>
    </source>
</evidence>
<feature type="transmembrane region" description="Helical" evidence="10">
    <location>
        <begin position="1727"/>
        <end position="1745"/>
    </location>
</feature>
<protein>
    <submittedName>
        <fullName evidence="11">Odorant receptor 46a-like isoform X1</fullName>
    </submittedName>
</protein>
<dbReference type="Pfam" id="PF02949">
    <property type="entry name" value="7tm_6"/>
    <property type="match status" value="5"/>
</dbReference>
<keyword evidence="6 10" id="KW-1133">Transmembrane helix</keyword>
<evidence type="ECO:0000256" key="10">
    <source>
        <dbReference type="SAM" id="Phobius"/>
    </source>
</evidence>
<keyword evidence="2" id="KW-1003">Cell membrane</keyword>
<evidence type="ECO:0000256" key="1">
    <source>
        <dbReference type="ARBA" id="ARBA00004651"/>
    </source>
</evidence>
<keyword evidence="7 10" id="KW-0472">Membrane</keyword>
<feature type="transmembrane region" description="Helical" evidence="10">
    <location>
        <begin position="1339"/>
        <end position="1357"/>
    </location>
</feature>
<feature type="transmembrane region" description="Helical" evidence="10">
    <location>
        <begin position="471"/>
        <end position="489"/>
    </location>
</feature>
<gene>
    <name evidence="11" type="ORF">V1477_013794</name>
</gene>
<keyword evidence="5" id="KW-0552">Olfaction</keyword>
<proteinExistence type="predicted"/>
<evidence type="ECO:0000313" key="12">
    <source>
        <dbReference type="Proteomes" id="UP001607303"/>
    </source>
</evidence>
<feature type="transmembrane region" description="Helical" evidence="10">
    <location>
        <begin position="1407"/>
        <end position="1428"/>
    </location>
</feature>
<feature type="transmembrane region" description="Helical" evidence="10">
    <location>
        <begin position="720"/>
        <end position="740"/>
    </location>
</feature>
<comment type="caution">
    <text evidence="11">The sequence shown here is derived from an EMBL/GenBank/DDBJ whole genome shotgun (WGS) entry which is preliminary data.</text>
</comment>
<evidence type="ECO:0000256" key="2">
    <source>
        <dbReference type="ARBA" id="ARBA00022475"/>
    </source>
</evidence>
<keyword evidence="12" id="KW-1185">Reference proteome</keyword>
<evidence type="ECO:0000256" key="8">
    <source>
        <dbReference type="ARBA" id="ARBA00023170"/>
    </source>
</evidence>
<dbReference type="PANTHER" id="PTHR21137">
    <property type="entry name" value="ODORANT RECEPTOR"/>
    <property type="match status" value="1"/>
</dbReference>
<feature type="transmembrane region" description="Helical" evidence="10">
    <location>
        <begin position="283"/>
        <end position="303"/>
    </location>
</feature>
<keyword evidence="4 10" id="KW-0812">Transmembrane</keyword>
<name>A0ABD2BPB4_VESMC</name>
<evidence type="ECO:0000256" key="4">
    <source>
        <dbReference type="ARBA" id="ARBA00022692"/>
    </source>
</evidence>
<feature type="transmembrane region" description="Helical" evidence="10">
    <location>
        <begin position="670"/>
        <end position="690"/>
    </location>
</feature>
<feature type="transmembrane region" description="Helical" evidence="10">
    <location>
        <begin position="437"/>
        <end position="459"/>
    </location>
</feature>
<feature type="transmembrane region" description="Helical" evidence="10">
    <location>
        <begin position="861"/>
        <end position="883"/>
    </location>
</feature>
<comment type="subcellular location">
    <subcellularLocation>
        <location evidence="1">Cell membrane</location>
        <topology evidence="1">Multi-pass membrane protein</topology>
    </subcellularLocation>
</comment>
<feature type="transmembrane region" description="Helical" evidence="10">
    <location>
        <begin position="1148"/>
        <end position="1167"/>
    </location>
</feature>
<dbReference type="PANTHER" id="PTHR21137:SF35">
    <property type="entry name" value="ODORANT RECEPTOR 19A-RELATED"/>
    <property type="match status" value="1"/>
</dbReference>
<feature type="transmembrane region" description="Helical" evidence="10">
    <location>
        <begin position="1002"/>
        <end position="1026"/>
    </location>
</feature>
<feature type="transmembrane region" description="Helical" evidence="10">
    <location>
        <begin position="1440"/>
        <end position="1460"/>
    </location>
</feature>
<feature type="transmembrane region" description="Helical" evidence="10">
    <location>
        <begin position="895"/>
        <end position="913"/>
    </location>
</feature>
<dbReference type="Proteomes" id="UP001607303">
    <property type="component" value="Unassembled WGS sequence"/>
</dbReference>
<feature type="transmembrane region" description="Helical" evidence="10">
    <location>
        <begin position="579"/>
        <end position="599"/>
    </location>
</feature>
<feature type="transmembrane region" description="Helical" evidence="10">
    <location>
        <begin position="1628"/>
        <end position="1649"/>
    </location>
</feature>
<feature type="transmembrane region" description="Helical" evidence="10">
    <location>
        <begin position="1655"/>
        <end position="1673"/>
    </location>
</feature>
<dbReference type="GO" id="GO:0007165">
    <property type="term" value="P:signal transduction"/>
    <property type="evidence" value="ECO:0007669"/>
    <property type="project" value="UniProtKB-KW"/>
</dbReference>
<feature type="transmembrane region" description="Helical" evidence="10">
    <location>
        <begin position="315"/>
        <end position="335"/>
    </location>
</feature>
<feature type="transmembrane region" description="Helical" evidence="10">
    <location>
        <begin position="1124"/>
        <end position="1142"/>
    </location>
</feature>
<evidence type="ECO:0000256" key="3">
    <source>
        <dbReference type="ARBA" id="ARBA00022606"/>
    </source>
</evidence>
<evidence type="ECO:0000313" key="11">
    <source>
        <dbReference type="EMBL" id="KAL2734617.1"/>
    </source>
</evidence>
<dbReference type="GO" id="GO:0007608">
    <property type="term" value="P:sensory perception of smell"/>
    <property type="evidence" value="ECO:0007669"/>
    <property type="project" value="UniProtKB-KW"/>
</dbReference>
<dbReference type="GO" id="GO:0005886">
    <property type="term" value="C:plasma membrane"/>
    <property type="evidence" value="ECO:0007669"/>
    <property type="project" value="UniProtKB-SubCell"/>
</dbReference>
<dbReference type="InterPro" id="IPR004117">
    <property type="entry name" value="7tm6_olfct_rcpt"/>
</dbReference>
<sequence length="1822" mass="212675">MLLREEDFIDNEYYVYNRLLFKILGLWDYQTSSKKLIYVCCINIIVIFELSEEIYALFTSKRKIKSFTKLLEITLPTLCFGSCYYNLLRGGTIVCNEENSLSYQMRLGANNESTGIDDIERICSFKQSVYDCNNKSVKYNINMLEEFVLSKFIIINIHYFFGIINETELMLPLRIEFFMKNQMRYYFQLSLQYLCIIILCTVGVANYTMFIAIIQHACAIFNIVTWRINERFKKEPKNFYYANSKVELANENEWMIDIIIFYKNANEFVSIFVNLIKLFYETVFLFEAFLALVFVIIDYFYIFQLLSFEVTKTEGLTNICYVVSSLLVIYAYFFLGQKLIDHNNNVYLTLCQIPFYSLSLQTQKMLLFLIMKCMRLCNLSLKGVRDVSHSLFASKVTTDGSMLLREDRYVDNEYYVYNRLLFRILGLWDYRTSFKQLFYVCFLNILIVVGSLNQIYYLIMSERKLNSIAKLLETTLPTLCFGSCYYNLLSNGGIMKKIFYRINRDWDVLANKPELTILKKYADVSSFCTVTIAINFYLYVGFLIFPSLISNFQYIFGLINENELAIPVVIDYAKKNHMLYYIVLSFQYVVIFILCTVGIANYSMFIAVIQHACALFNIVEWRVNERFKKNLHNFDYINSSIELAEENKWIVDIIECYTKAIEFVSLFDKVICKLLIASFILIFSFAYFKICRFNKIILRSDTFVRSFLGVISFEVTKTEGLTNICYVIACLLVIYAYFYFGQKLINHNDNVFITFCQIPFYSLSLKTQKILLLLIMKSMRQCNLSFEGFKEISHDLYASNIAKVLRTVSIAKQFLRVTLEMNDGSMLLREEDYVDNKYYVYNCLLFRMLGLWDYRTSFKKLLYVCFLNFVIVICALNQIYYLIISEKKLDSVAKLLQTTLPILSFGSSYYNLLSNGAIMRNILHRVKCDWNDLANKPELVILKKYAHLSRLCTVIIAISFYTYMVFLIFPSLLRICQYTFGMVNQSELILPLNNSYLTKNKIYYFAGVSIEYVIILAISTIGIANYSMFVAVIQHSCALFNIVKYYSTEESAVCNDKQFAASLIRYRWRINEKFKTEPYSFYCANSEAELAEETEWIIDTIKFYNNAIEFMSQLFSFEVNKTEGLKNICYIIGSILLIYLYAYLGQKLINHSADVFLAFCQIPFYLLSLKTQKMLLILIMNSMRICNLSVVGVKEISHDMFALIYTLIMSEKKLKSIAKLLEMILPTLCFGSCYYNLLSNGAIMRNILHRIKCDWNDLANKPELVILKKYAHLSRLCTVIIASTIAQYTFGAINQSELILPFYINYLMRNPLYYFAGVFIEYVIILIISTIGIANYSMFVAIIQHSCALFNIVVWRINEKFKMEPYRFFYGNREGKLAQETEWIIDTIKFYNNAIEFVNLIKLFYEAIQLFTALLASLFIMVVYFYMFQLFSLDMTKTEGLTNICYIIACIVVIYVYFYLGQKLIDHSADVFIAFCQIPFYLLSLKTQKMLLILIMNSMRICNLSVVGVKEISHDMFASIYTLIMSDRKLNSIAKLLEMILPTLCFGSCYYNLLSNGAIMRNILHRVKCDWNDLANKPELVILKKYAHLSRLCTVIIASTIVQYTFGAINQSELILPVHINHLMKNQIYYLSGVSIQYIIILIISTIGIANYSMFVAIIQHSCALFNIVVWRVNERFKMEPNNIYYTNSDVELIEENEWMIGTIKFYNNAIEFMFQLFSLGITKTEGLTNICYVIACVFLIYVYFYLGQKLIDHSASVFIAFCQIPFYLLSLKSQKMLLILTMNSMKICNLTVMGAKEISHDMFASTISIAKFLRVRLEMND</sequence>
<feature type="transmembrane region" description="Helical" evidence="10">
    <location>
        <begin position="1312"/>
        <end position="1333"/>
    </location>
</feature>
<organism evidence="11 12">
    <name type="scientific">Vespula maculifrons</name>
    <name type="common">Eastern yellow jacket</name>
    <name type="synonym">Wasp</name>
    <dbReference type="NCBI Taxonomy" id="7453"/>
    <lineage>
        <taxon>Eukaryota</taxon>
        <taxon>Metazoa</taxon>
        <taxon>Ecdysozoa</taxon>
        <taxon>Arthropoda</taxon>
        <taxon>Hexapoda</taxon>
        <taxon>Insecta</taxon>
        <taxon>Pterygota</taxon>
        <taxon>Neoptera</taxon>
        <taxon>Endopterygota</taxon>
        <taxon>Hymenoptera</taxon>
        <taxon>Apocrita</taxon>
        <taxon>Aculeata</taxon>
        <taxon>Vespoidea</taxon>
        <taxon>Vespidae</taxon>
        <taxon>Vespinae</taxon>
        <taxon>Vespula</taxon>
    </lineage>
</organism>
<evidence type="ECO:0000256" key="6">
    <source>
        <dbReference type="ARBA" id="ARBA00022989"/>
    </source>
</evidence>
<feature type="transmembrane region" description="Helical" evidence="10">
    <location>
        <begin position="1751"/>
        <end position="1770"/>
    </location>
</feature>
<dbReference type="EMBL" id="JAYRBN010000071">
    <property type="protein sequence ID" value="KAL2734617.1"/>
    <property type="molecule type" value="Genomic_DNA"/>
</dbReference>
<keyword evidence="8" id="KW-0675">Receptor</keyword>
<feature type="transmembrane region" description="Helical" evidence="10">
    <location>
        <begin position="536"/>
        <end position="559"/>
    </location>
</feature>
<accession>A0ABD2BPB4</accession>
<reference evidence="11 12" key="1">
    <citation type="journal article" date="2024" name="Ann. Entomol. Soc. Am.">
        <title>Genomic analyses of the southern and eastern yellowjacket wasps (Hymenoptera: Vespidae) reveal evolutionary signatures of social life.</title>
        <authorList>
            <person name="Catto M.A."/>
            <person name="Caine P.B."/>
            <person name="Orr S.E."/>
            <person name="Hunt B.G."/>
            <person name="Goodisman M.A.D."/>
        </authorList>
    </citation>
    <scope>NUCLEOTIDE SEQUENCE [LARGE SCALE GENOMIC DNA]</scope>
    <source>
        <strain evidence="11">232</strain>
        <tissue evidence="11">Head and thorax</tissue>
    </source>
</reference>
<keyword evidence="9" id="KW-0807">Transducer</keyword>
<keyword evidence="3" id="KW-0716">Sensory transduction</keyword>
<evidence type="ECO:0000256" key="7">
    <source>
        <dbReference type="ARBA" id="ARBA00023136"/>
    </source>
</evidence>
<evidence type="ECO:0000256" key="9">
    <source>
        <dbReference type="ARBA" id="ARBA00023224"/>
    </source>
</evidence>